<comment type="caution">
    <text evidence="1">The sequence shown here is derived from an EMBL/GenBank/DDBJ whole genome shotgun (WGS) entry which is preliminary data.</text>
</comment>
<evidence type="ECO:0000313" key="1">
    <source>
        <dbReference type="EMBL" id="GFH46916.1"/>
    </source>
</evidence>
<sequence>MESKEYNAYHDIHLQYFFENVHIQKHLMRIGFIDSTGALINTSKNQRKLRIIENEFAYAKAEESDLRQEEETVRSIVRKKKFGKIQESRKFDKIMIMKQGKQNQRRIKAALNEFLIK</sequence>
<proteinExistence type="predicted"/>
<protein>
    <submittedName>
        <fullName evidence="1">Uncharacterized protein</fullName>
    </submittedName>
</protein>
<dbReference type="EMBL" id="BLLK01000022">
    <property type="protein sequence ID" value="GFH46916.1"/>
    <property type="molecule type" value="Genomic_DNA"/>
</dbReference>
<dbReference type="AlphaFoldDB" id="A0AAD3CJ97"/>
<dbReference type="Proteomes" id="UP001054902">
    <property type="component" value="Unassembled WGS sequence"/>
</dbReference>
<evidence type="ECO:0000313" key="2">
    <source>
        <dbReference type="Proteomes" id="UP001054902"/>
    </source>
</evidence>
<name>A0AAD3CJ97_9STRA</name>
<reference evidence="1 2" key="1">
    <citation type="journal article" date="2021" name="Sci. Rep.">
        <title>The genome of the diatom Chaetoceros tenuissimus carries an ancient integrated fragment of an extant virus.</title>
        <authorList>
            <person name="Hongo Y."/>
            <person name="Kimura K."/>
            <person name="Takaki Y."/>
            <person name="Yoshida Y."/>
            <person name="Baba S."/>
            <person name="Kobayashi G."/>
            <person name="Nagasaki K."/>
            <person name="Hano T."/>
            <person name="Tomaru Y."/>
        </authorList>
    </citation>
    <scope>NUCLEOTIDE SEQUENCE [LARGE SCALE GENOMIC DNA]</scope>
    <source>
        <strain evidence="1 2">NIES-3715</strain>
    </source>
</reference>
<gene>
    <name evidence="1" type="ORF">CTEN210_03390</name>
</gene>
<organism evidence="1 2">
    <name type="scientific">Chaetoceros tenuissimus</name>
    <dbReference type="NCBI Taxonomy" id="426638"/>
    <lineage>
        <taxon>Eukaryota</taxon>
        <taxon>Sar</taxon>
        <taxon>Stramenopiles</taxon>
        <taxon>Ochrophyta</taxon>
        <taxon>Bacillariophyta</taxon>
        <taxon>Coscinodiscophyceae</taxon>
        <taxon>Chaetocerotophycidae</taxon>
        <taxon>Chaetocerotales</taxon>
        <taxon>Chaetocerotaceae</taxon>
        <taxon>Chaetoceros</taxon>
    </lineage>
</organism>
<accession>A0AAD3CJ97</accession>
<keyword evidence="2" id="KW-1185">Reference proteome</keyword>